<dbReference type="InterPro" id="IPR050275">
    <property type="entry name" value="PGM_Phosphatase"/>
</dbReference>
<organism evidence="1 2">
    <name type="scientific">Clostridium cibarium</name>
    <dbReference type="NCBI Taxonomy" id="2762247"/>
    <lineage>
        <taxon>Bacteria</taxon>
        <taxon>Bacillati</taxon>
        <taxon>Bacillota</taxon>
        <taxon>Clostridia</taxon>
        <taxon>Eubacteriales</taxon>
        <taxon>Clostridiaceae</taxon>
        <taxon>Clostridium</taxon>
    </lineage>
</organism>
<gene>
    <name evidence="1" type="ORF">H9661_16690</name>
</gene>
<protein>
    <submittedName>
        <fullName evidence="1">Histidine phosphatase family protein</fullName>
    </submittedName>
</protein>
<accession>A0ABR8PXV6</accession>
<dbReference type="Pfam" id="PF00300">
    <property type="entry name" value="His_Phos_1"/>
    <property type="match status" value="1"/>
</dbReference>
<name>A0ABR8PXV6_9CLOT</name>
<proteinExistence type="predicted"/>
<dbReference type="PANTHER" id="PTHR48100">
    <property type="entry name" value="BROAD-SPECIFICITY PHOSPHATASE YOR283W-RELATED"/>
    <property type="match status" value="1"/>
</dbReference>
<dbReference type="InterPro" id="IPR029033">
    <property type="entry name" value="His_PPase_superfam"/>
</dbReference>
<dbReference type="SMART" id="SM00855">
    <property type="entry name" value="PGAM"/>
    <property type="match status" value="1"/>
</dbReference>
<dbReference type="InterPro" id="IPR013078">
    <property type="entry name" value="His_Pase_superF_clade-1"/>
</dbReference>
<evidence type="ECO:0000313" key="2">
    <source>
        <dbReference type="Proteomes" id="UP000627781"/>
    </source>
</evidence>
<dbReference type="RefSeq" id="WP_191769905.1">
    <property type="nucleotide sequence ID" value="NZ_JACSRA010000032.1"/>
</dbReference>
<dbReference type="SUPFAM" id="SSF53254">
    <property type="entry name" value="Phosphoglycerate mutase-like"/>
    <property type="match status" value="1"/>
</dbReference>
<comment type="caution">
    <text evidence="1">The sequence shown here is derived from an EMBL/GenBank/DDBJ whole genome shotgun (WGS) entry which is preliminary data.</text>
</comment>
<reference evidence="1 2" key="1">
    <citation type="submission" date="2020-08" db="EMBL/GenBank/DDBJ databases">
        <title>A Genomic Blueprint of the Chicken Gut Microbiome.</title>
        <authorList>
            <person name="Gilroy R."/>
            <person name="Ravi A."/>
            <person name="Getino M."/>
            <person name="Pursley I."/>
            <person name="Horton D.L."/>
            <person name="Alikhan N.-F."/>
            <person name="Baker D."/>
            <person name="Gharbi K."/>
            <person name="Hall N."/>
            <person name="Watson M."/>
            <person name="Adriaenssens E.M."/>
            <person name="Foster-Nyarko E."/>
            <person name="Jarju S."/>
            <person name="Secka A."/>
            <person name="Antonio M."/>
            <person name="Oren A."/>
            <person name="Chaudhuri R."/>
            <person name="La Ragione R.M."/>
            <person name="Hildebrand F."/>
            <person name="Pallen M.J."/>
        </authorList>
    </citation>
    <scope>NUCLEOTIDE SEQUENCE [LARGE SCALE GENOMIC DNA]</scope>
    <source>
        <strain evidence="1 2">Sa3CVN1</strain>
    </source>
</reference>
<dbReference type="PANTHER" id="PTHR48100:SF59">
    <property type="entry name" value="ADENOSYLCOBALAMIN_ALPHA-RIBAZOLE PHOSPHATASE"/>
    <property type="match status" value="1"/>
</dbReference>
<keyword evidence="2" id="KW-1185">Reference proteome</keyword>
<dbReference type="Proteomes" id="UP000627781">
    <property type="component" value="Unassembled WGS sequence"/>
</dbReference>
<dbReference type="CDD" id="cd07067">
    <property type="entry name" value="HP_PGM_like"/>
    <property type="match status" value="1"/>
</dbReference>
<sequence length="196" mass="23002">MIKIVLIRHSKTEGNLHKRYIGKTDEELSQEGIKLIENKKFPKVQVVYSSPMNRCIETSKLIYKDINPIIYDDLSECDFGDFENKNYEDLKDNIYYQKWIDSNGTIAFPNGEKHEDFKLRCVRAFDEVVDNIIECKFNLAAMVVHGGTIMAILEKYSYPHKDFYHWQTGNCCGYSIEIDEKLWKVKEKKVKVLSEI</sequence>
<evidence type="ECO:0000313" key="1">
    <source>
        <dbReference type="EMBL" id="MBD7912991.1"/>
    </source>
</evidence>
<dbReference type="Gene3D" id="3.40.50.1240">
    <property type="entry name" value="Phosphoglycerate mutase-like"/>
    <property type="match status" value="1"/>
</dbReference>
<dbReference type="EMBL" id="JACSRA010000032">
    <property type="protein sequence ID" value="MBD7912991.1"/>
    <property type="molecule type" value="Genomic_DNA"/>
</dbReference>